<dbReference type="Proteomes" id="UP000284220">
    <property type="component" value="Unassembled WGS sequence"/>
</dbReference>
<comment type="caution">
    <text evidence="2">The sequence shown here is derived from an EMBL/GenBank/DDBJ whole genome shotgun (WGS) entry which is preliminary data.</text>
</comment>
<accession>A0A414SER4</accession>
<feature type="region of interest" description="Disordered" evidence="1">
    <location>
        <begin position="495"/>
        <end position="541"/>
    </location>
</feature>
<proteinExistence type="predicted"/>
<name>A0A414SER4_9FIRM</name>
<reference evidence="5 6" key="1">
    <citation type="submission" date="2018-08" db="EMBL/GenBank/DDBJ databases">
        <title>A genome reference for cultivated species of the human gut microbiota.</title>
        <authorList>
            <person name="Zou Y."/>
            <person name="Xue W."/>
            <person name="Luo G."/>
        </authorList>
    </citation>
    <scope>NUCLEOTIDE SEQUENCE [LARGE SCALE GENOMIC DNA]</scope>
    <source>
        <strain evidence="4 7">AF37-6AC</strain>
        <strain evidence="3 5">AM18-2AC</strain>
        <strain evidence="2 6">AM22-9LB</strain>
    </source>
</reference>
<evidence type="ECO:0000256" key="1">
    <source>
        <dbReference type="SAM" id="MobiDB-lite"/>
    </source>
</evidence>
<evidence type="ECO:0000313" key="4">
    <source>
        <dbReference type="EMBL" id="RHL43696.1"/>
    </source>
</evidence>
<evidence type="ECO:0000313" key="5">
    <source>
        <dbReference type="Proteomes" id="UP000284024"/>
    </source>
</evidence>
<dbReference type="EMBL" id="QROS01000016">
    <property type="protein sequence ID" value="RHL43696.1"/>
    <property type="molecule type" value="Genomic_DNA"/>
</dbReference>
<sequence>MKWMERLNENIKKTVRSWLNVLPANPFNFQVNEMMDFEGHAILNRIWYRGDGNELEQIYQQNAEFADKHKFWASRSTPGMDMRKIHTGLPGLTVKVLSFAVLPDMNEFEFEQPAQEQLWKEIEEDNKFYKKIESALKETLFIGDGAFKVAIDTTISEYPILEWYPGERVEFVYQRDRIREIVFKTPYKEKGKVYVLNERYGYGYIINELYLDNKLVDIKSIKATENLTDITFDESIMLAEPFMIYESARYEGRGGSIFDGKLDSYDSLDETWSQWMDALRAGRAKTYIPECLVPHDPETGMLIKPNPFDNRYFAADGDMREGQKNQVITDQPTIPHDSYMASYITALDLCLQGVISPSTLGIDVKKLDNAEAQREKEKTTLYTRNAIVKALQETLPGVVSMCINADNILHNKGIEEVKVNIPFGEYANPSFESQVETVAKAKQGGIMSIERCVEELYGDTLDDHCKEEEVARLKAEQGIQDMEEPAVNLDAGNFRVDLEGGEGDAGKGRTKNVPNEPKGIPGNASNSKGAGADGYLRGRES</sequence>
<dbReference type="EMBL" id="QRJH01000003">
    <property type="protein sequence ID" value="RHH19545.1"/>
    <property type="molecule type" value="Genomic_DNA"/>
</dbReference>
<dbReference type="RefSeq" id="WP_118035186.1">
    <property type="nucleotide sequence ID" value="NZ_JBCJBY010000009.1"/>
</dbReference>
<dbReference type="Proteomes" id="UP000284024">
    <property type="component" value="Unassembled WGS sequence"/>
</dbReference>
<dbReference type="Proteomes" id="UP000285897">
    <property type="component" value="Unassembled WGS sequence"/>
</dbReference>
<organism evidence="2 6">
    <name type="scientific">Blautia obeum</name>
    <dbReference type="NCBI Taxonomy" id="40520"/>
    <lineage>
        <taxon>Bacteria</taxon>
        <taxon>Bacillati</taxon>
        <taxon>Bacillota</taxon>
        <taxon>Clostridia</taxon>
        <taxon>Lachnospirales</taxon>
        <taxon>Lachnospiraceae</taxon>
        <taxon>Blautia</taxon>
    </lineage>
</organism>
<evidence type="ECO:0000313" key="2">
    <source>
        <dbReference type="EMBL" id="RHG17749.1"/>
    </source>
</evidence>
<dbReference type="AlphaFoldDB" id="A0A414SER4"/>
<protein>
    <submittedName>
        <fullName evidence="2">Capsid protein</fullName>
    </submittedName>
</protein>
<dbReference type="EMBL" id="QRHZ01000003">
    <property type="protein sequence ID" value="RHG17749.1"/>
    <property type="molecule type" value="Genomic_DNA"/>
</dbReference>
<evidence type="ECO:0000313" key="3">
    <source>
        <dbReference type="EMBL" id="RHH19545.1"/>
    </source>
</evidence>
<evidence type="ECO:0000313" key="6">
    <source>
        <dbReference type="Proteomes" id="UP000284220"/>
    </source>
</evidence>
<gene>
    <name evidence="4" type="ORF">DW021_15385</name>
    <name evidence="3" type="ORF">DW222_08205</name>
    <name evidence="2" type="ORF">DW272_06820</name>
</gene>
<evidence type="ECO:0000313" key="7">
    <source>
        <dbReference type="Proteomes" id="UP000285897"/>
    </source>
</evidence>